<sequence length="149" mass="16681">MKTFAFLFFLHLINFSAFCQNPLNTKGESQEIIDLISSYSKARETKDTVLLKEILIEDVDQLVSSGVWRKGLAEAVQGMMESSTSNPGDRTLKVESIRFLDPDAAIVDARYEIKNGDGTVRKMWSTFVVVTETGQWKISAIRNMLPAGD</sequence>
<dbReference type="Pfam" id="PF14534">
    <property type="entry name" value="DUF4440"/>
    <property type="match status" value="1"/>
</dbReference>
<protein>
    <recommendedName>
        <fullName evidence="2">DUF4440 domain-containing protein</fullName>
    </recommendedName>
</protein>
<dbReference type="SUPFAM" id="SSF54427">
    <property type="entry name" value="NTF2-like"/>
    <property type="match status" value="1"/>
</dbReference>
<evidence type="ECO:0000313" key="3">
    <source>
        <dbReference type="EMBL" id="SMP09050.1"/>
    </source>
</evidence>
<keyword evidence="1" id="KW-0732">Signal</keyword>
<comment type="caution">
    <text evidence="3">The sequence shown here is derived from an EMBL/GenBank/DDBJ whole genome shotgun (WGS) entry which is preliminary data.</text>
</comment>
<dbReference type="NCBIfam" id="TIGR02246">
    <property type="entry name" value="SgcJ/EcaC family oxidoreductase"/>
    <property type="match status" value="1"/>
</dbReference>
<organism evidence="3 4">
    <name type="scientific">Algoriphagus winogradskyi</name>
    <dbReference type="NCBI Taxonomy" id="237017"/>
    <lineage>
        <taxon>Bacteria</taxon>
        <taxon>Pseudomonadati</taxon>
        <taxon>Bacteroidota</taxon>
        <taxon>Cytophagia</taxon>
        <taxon>Cytophagales</taxon>
        <taxon>Cyclobacteriaceae</taxon>
        <taxon>Algoriphagus</taxon>
    </lineage>
</organism>
<name>A0ABY1NH92_9BACT</name>
<reference evidence="3 4" key="1">
    <citation type="submission" date="2017-05" db="EMBL/GenBank/DDBJ databases">
        <authorList>
            <person name="Varghese N."/>
            <person name="Submissions S."/>
        </authorList>
    </citation>
    <scope>NUCLEOTIDE SEQUENCE [LARGE SCALE GENOMIC DNA]</scope>
    <source>
        <strain evidence="3 4">DSM 15360</strain>
    </source>
</reference>
<gene>
    <name evidence="3" type="ORF">SAMN06265367_101812</name>
</gene>
<dbReference type="EMBL" id="FXUA01000001">
    <property type="protein sequence ID" value="SMP09050.1"/>
    <property type="molecule type" value="Genomic_DNA"/>
</dbReference>
<keyword evidence="4" id="KW-1185">Reference proteome</keyword>
<dbReference type="InterPro" id="IPR011944">
    <property type="entry name" value="Steroid_delta5-4_isomerase"/>
</dbReference>
<evidence type="ECO:0000259" key="2">
    <source>
        <dbReference type="Pfam" id="PF14534"/>
    </source>
</evidence>
<evidence type="ECO:0000256" key="1">
    <source>
        <dbReference type="SAM" id="SignalP"/>
    </source>
</evidence>
<accession>A0ABY1NH92</accession>
<dbReference type="InterPro" id="IPR027843">
    <property type="entry name" value="DUF4440"/>
</dbReference>
<dbReference type="Gene3D" id="3.10.450.50">
    <property type="match status" value="1"/>
</dbReference>
<proteinExistence type="predicted"/>
<dbReference type="InterPro" id="IPR032710">
    <property type="entry name" value="NTF2-like_dom_sf"/>
</dbReference>
<dbReference type="RefSeq" id="WP_283411732.1">
    <property type="nucleotide sequence ID" value="NZ_FXUA01000001.1"/>
</dbReference>
<feature type="chain" id="PRO_5046878629" description="DUF4440 domain-containing protein" evidence="1">
    <location>
        <begin position="20"/>
        <end position="149"/>
    </location>
</feature>
<evidence type="ECO:0000313" key="4">
    <source>
        <dbReference type="Proteomes" id="UP001157915"/>
    </source>
</evidence>
<feature type="signal peptide" evidence="1">
    <location>
        <begin position="1"/>
        <end position="19"/>
    </location>
</feature>
<feature type="domain" description="DUF4440" evidence="2">
    <location>
        <begin position="32"/>
        <end position="138"/>
    </location>
</feature>
<dbReference type="Proteomes" id="UP001157915">
    <property type="component" value="Unassembled WGS sequence"/>
</dbReference>